<dbReference type="EMBL" id="FRFE01000030">
    <property type="protein sequence ID" value="SHO51975.1"/>
    <property type="molecule type" value="Genomic_DNA"/>
</dbReference>
<proteinExistence type="predicted"/>
<name>A0A1M7YH65_9BACT</name>
<dbReference type="AlphaFoldDB" id="A0A1M7YH65"/>
<dbReference type="Proteomes" id="UP000184603">
    <property type="component" value="Unassembled WGS sequence"/>
</dbReference>
<dbReference type="Gene3D" id="3.30.420.40">
    <property type="match status" value="2"/>
</dbReference>
<sequence>MSLPFLSKNNLVVGVDIGSHAVKVCQLKRIDKGYAVVSLGSAVLPEGAVDDGTLVEPEIVGKAISSLFKNLKIINKKVGFSISGYSVIVKKVNLLVMEDAQMEEHIMAEAEQYIPFDIDDVYLDFQSLKPSNENAERADVMLVAAKKEVVDEYLDMLHDIGLEPVLVDVDGFALENTFEASGGHENNVALVDIGASKMNINILSKGMSVVARDIVVGSRQLTEQIQASLDIDFDEAEAIKLGQSPAGENQQMIEEIFSSTCTQWVLEIKKAIDLYHANNPDAPLEKLVLSGGGSKVAGLADFLAHETGLKVDLFNPFRHMSSNSKKIDADYLDSIGPEMAIATGIAIRPSVI</sequence>
<accession>A0A1M7YH65</accession>
<dbReference type="Gene3D" id="3.30.1490.300">
    <property type="match status" value="1"/>
</dbReference>
<reference evidence="1 2" key="1">
    <citation type="submission" date="2016-12" db="EMBL/GenBank/DDBJ databases">
        <authorList>
            <person name="Song W.-J."/>
            <person name="Kurnit D.M."/>
        </authorList>
    </citation>
    <scope>NUCLEOTIDE SEQUENCE [LARGE SCALE GENOMIC DNA]</scope>
    <source>
        <strain evidence="1 2">DSM 18488</strain>
    </source>
</reference>
<dbReference type="RefSeq" id="WP_073615725.1">
    <property type="nucleotide sequence ID" value="NZ_FRFE01000030.1"/>
</dbReference>
<evidence type="ECO:0000313" key="1">
    <source>
        <dbReference type="EMBL" id="SHO51975.1"/>
    </source>
</evidence>
<dbReference type="PIRSF" id="PIRSF019169">
    <property type="entry name" value="PilM"/>
    <property type="match status" value="1"/>
</dbReference>
<dbReference type="NCBIfam" id="TIGR01175">
    <property type="entry name" value="pilM"/>
    <property type="match status" value="1"/>
</dbReference>
<gene>
    <name evidence="1" type="ORF">SAMN02745220_04314</name>
</gene>
<dbReference type="InterPro" id="IPR043129">
    <property type="entry name" value="ATPase_NBD"/>
</dbReference>
<dbReference type="PANTHER" id="PTHR32432">
    <property type="entry name" value="CELL DIVISION PROTEIN FTSA-RELATED"/>
    <property type="match status" value="1"/>
</dbReference>
<keyword evidence="2" id="KW-1185">Reference proteome</keyword>
<dbReference type="InterPro" id="IPR005883">
    <property type="entry name" value="PilM"/>
</dbReference>
<dbReference type="CDD" id="cd24049">
    <property type="entry name" value="ASKHA_NBD_PilM"/>
    <property type="match status" value="1"/>
</dbReference>
<dbReference type="Pfam" id="PF11104">
    <property type="entry name" value="PilM_2"/>
    <property type="match status" value="1"/>
</dbReference>
<dbReference type="PANTHER" id="PTHR32432:SF3">
    <property type="entry name" value="ETHANOLAMINE UTILIZATION PROTEIN EUTJ"/>
    <property type="match status" value="1"/>
</dbReference>
<dbReference type="InterPro" id="IPR050696">
    <property type="entry name" value="FtsA/MreB"/>
</dbReference>
<protein>
    <submittedName>
        <fullName evidence="1">Type IV pilus assembly protein PilM</fullName>
    </submittedName>
</protein>
<dbReference type="STRING" id="1121416.SAMN02745220_04314"/>
<dbReference type="OrthoDB" id="9773403at2"/>
<evidence type="ECO:0000313" key="2">
    <source>
        <dbReference type="Proteomes" id="UP000184603"/>
    </source>
</evidence>
<dbReference type="SUPFAM" id="SSF53067">
    <property type="entry name" value="Actin-like ATPase domain"/>
    <property type="match status" value="2"/>
</dbReference>
<organism evidence="1 2">
    <name type="scientific">Desulfopila aestuarii DSM 18488</name>
    <dbReference type="NCBI Taxonomy" id="1121416"/>
    <lineage>
        <taxon>Bacteria</taxon>
        <taxon>Pseudomonadati</taxon>
        <taxon>Thermodesulfobacteriota</taxon>
        <taxon>Desulfobulbia</taxon>
        <taxon>Desulfobulbales</taxon>
        <taxon>Desulfocapsaceae</taxon>
        <taxon>Desulfopila</taxon>
    </lineage>
</organism>